<dbReference type="KEGG" id="psyo:PB01_18380"/>
<dbReference type="GO" id="GO:0015035">
    <property type="term" value="F:protein-disulfide reductase activity"/>
    <property type="evidence" value="ECO:0007669"/>
    <property type="project" value="InterPro"/>
</dbReference>
<dbReference type="PANTHER" id="PTHR33639">
    <property type="entry name" value="THIOL-DISULFIDE OXIDOREDUCTASE DCC"/>
    <property type="match status" value="1"/>
</dbReference>
<dbReference type="PANTHER" id="PTHR33639:SF2">
    <property type="entry name" value="DUF393 DOMAIN-CONTAINING PROTEIN"/>
    <property type="match status" value="1"/>
</dbReference>
<dbReference type="InterPro" id="IPR007263">
    <property type="entry name" value="DCC1-like"/>
</dbReference>
<dbReference type="OrthoDB" id="9785438at2"/>
<dbReference type="EMBL" id="CP031223">
    <property type="protein sequence ID" value="QFG00598.1"/>
    <property type="molecule type" value="Genomic_DNA"/>
</dbReference>
<dbReference type="Proteomes" id="UP000325517">
    <property type="component" value="Chromosome"/>
</dbReference>
<name>A0A5J6SW68_9BACI</name>
<dbReference type="RefSeq" id="WP_151701479.1">
    <property type="nucleotide sequence ID" value="NZ_CP031223.1"/>
</dbReference>
<organism evidence="1 2">
    <name type="scientific">Psychrobacillus glaciei</name>
    <dbReference type="NCBI Taxonomy" id="2283160"/>
    <lineage>
        <taxon>Bacteria</taxon>
        <taxon>Bacillati</taxon>
        <taxon>Bacillota</taxon>
        <taxon>Bacilli</taxon>
        <taxon>Bacillales</taxon>
        <taxon>Bacillaceae</taxon>
        <taxon>Psychrobacillus</taxon>
    </lineage>
</organism>
<proteinExistence type="predicted"/>
<sequence>MTAIILFDGECNFCDASVQFIIARDPKGYFQFAALQSDIGDELKKKHRISEKLDGVIVIENDAVYDSSDAALFICKHLKGLWKVFYIFKVIPKRIREALYKTFAKNRYKMFGKKDNCMIPSPEIRNRFL</sequence>
<evidence type="ECO:0000313" key="2">
    <source>
        <dbReference type="Proteomes" id="UP000325517"/>
    </source>
</evidence>
<gene>
    <name evidence="1" type="ORF">PB01_18380</name>
</gene>
<dbReference type="AlphaFoldDB" id="A0A5J6SW68"/>
<keyword evidence="2" id="KW-1185">Reference proteome</keyword>
<dbReference type="InterPro" id="IPR052927">
    <property type="entry name" value="DCC_oxidoreductase"/>
</dbReference>
<dbReference type="Pfam" id="PF04134">
    <property type="entry name" value="DCC1-like"/>
    <property type="match status" value="1"/>
</dbReference>
<protein>
    <submittedName>
        <fullName evidence="1">DUF393 domain-containing protein</fullName>
    </submittedName>
</protein>
<reference evidence="1 2" key="1">
    <citation type="submission" date="2018-07" db="EMBL/GenBank/DDBJ databases">
        <title>Complete genome sequence of Psychrobacillus sp. PB01, isolated from iceberg, and comparative genome analysis of Psychrobacillus strains.</title>
        <authorList>
            <person name="Lee P.C."/>
        </authorList>
    </citation>
    <scope>NUCLEOTIDE SEQUENCE [LARGE SCALE GENOMIC DNA]</scope>
    <source>
        <strain evidence="1 2">PB01</strain>
    </source>
</reference>
<evidence type="ECO:0000313" key="1">
    <source>
        <dbReference type="EMBL" id="QFG00598.1"/>
    </source>
</evidence>
<accession>A0A5J6SW68</accession>